<name>F0SGD8_RUBBR</name>
<dbReference type="Pfam" id="PF00586">
    <property type="entry name" value="AIRS"/>
    <property type="match status" value="1"/>
</dbReference>
<dbReference type="STRING" id="756272.Plabr_2938"/>
<dbReference type="Gene3D" id="3.90.650.10">
    <property type="entry name" value="PurM-like C-terminal domain"/>
    <property type="match status" value="1"/>
</dbReference>
<dbReference type="SUPFAM" id="SSF56042">
    <property type="entry name" value="PurM C-terminal domain-like"/>
    <property type="match status" value="1"/>
</dbReference>
<feature type="domain" description="PurM-like N-terminal" evidence="16">
    <location>
        <begin position="59"/>
        <end position="163"/>
    </location>
</feature>
<evidence type="ECO:0000256" key="10">
    <source>
        <dbReference type="ARBA" id="ARBA00022840"/>
    </source>
</evidence>
<dbReference type="InterPro" id="IPR004733">
    <property type="entry name" value="PurM_cligase"/>
</dbReference>
<dbReference type="eggNOG" id="COG0150">
    <property type="taxonomic scope" value="Bacteria"/>
</dbReference>
<evidence type="ECO:0000256" key="12">
    <source>
        <dbReference type="ARBA" id="ARBA00032931"/>
    </source>
</evidence>
<comment type="subcellular location">
    <subcellularLocation>
        <location evidence="1 15">Cytoplasm</location>
    </subcellularLocation>
</comment>
<evidence type="ECO:0000256" key="2">
    <source>
        <dbReference type="ARBA" id="ARBA00004686"/>
    </source>
</evidence>
<comment type="pathway">
    <text evidence="2 15">Purine metabolism; IMP biosynthesis via de novo pathway; 5-amino-1-(5-phospho-D-ribosyl)imidazole from N(2)-formyl-N(1)-(5-phospho-D-ribosyl)glycinamide: step 2/2.</text>
</comment>
<evidence type="ECO:0000256" key="8">
    <source>
        <dbReference type="ARBA" id="ARBA00022741"/>
    </source>
</evidence>
<dbReference type="PANTHER" id="PTHR10520:SF12">
    <property type="entry name" value="TRIFUNCTIONAL PURINE BIOSYNTHETIC PROTEIN ADENOSINE-3"/>
    <property type="match status" value="1"/>
</dbReference>
<dbReference type="Gene3D" id="3.30.1330.10">
    <property type="entry name" value="PurM-like, N-terminal domain"/>
    <property type="match status" value="1"/>
</dbReference>
<dbReference type="OrthoDB" id="9802507at2"/>
<keyword evidence="19" id="KW-1185">Reference proteome</keyword>
<dbReference type="FunFam" id="3.30.1330.10:FF:000001">
    <property type="entry name" value="Phosphoribosylformylglycinamidine cyclo-ligase"/>
    <property type="match status" value="1"/>
</dbReference>
<evidence type="ECO:0000259" key="17">
    <source>
        <dbReference type="Pfam" id="PF02769"/>
    </source>
</evidence>
<dbReference type="AlphaFoldDB" id="F0SGD8"/>
<evidence type="ECO:0000256" key="3">
    <source>
        <dbReference type="ARBA" id="ARBA00010280"/>
    </source>
</evidence>
<dbReference type="GO" id="GO:0004641">
    <property type="term" value="F:phosphoribosylformylglycinamidine cyclo-ligase activity"/>
    <property type="evidence" value="ECO:0007669"/>
    <property type="project" value="UniProtKB-UniRule"/>
</dbReference>
<dbReference type="NCBIfam" id="TIGR00878">
    <property type="entry name" value="purM"/>
    <property type="match status" value="1"/>
</dbReference>
<dbReference type="SUPFAM" id="SSF55326">
    <property type="entry name" value="PurM N-terminal domain-like"/>
    <property type="match status" value="1"/>
</dbReference>
<evidence type="ECO:0000259" key="16">
    <source>
        <dbReference type="Pfam" id="PF00586"/>
    </source>
</evidence>
<evidence type="ECO:0000313" key="19">
    <source>
        <dbReference type="Proteomes" id="UP000006860"/>
    </source>
</evidence>
<dbReference type="UniPathway" id="UPA00074">
    <property type="reaction ID" value="UER00129"/>
</dbReference>
<evidence type="ECO:0000256" key="5">
    <source>
        <dbReference type="ARBA" id="ARBA00020367"/>
    </source>
</evidence>
<evidence type="ECO:0000256" key="15">
    <source>
        <dbReference type="HAMAP-Rule" id="MF_00741"/>
    </source>
</evidence>
<dbReference type="EC" id="6.3.3.1" evidence="4 15"/>
<gene>
    <name evidence="15" type="primary">purM</name>
    <name evidence="18" type="ordered locus">Plabr_2938</name>
</gene>
<reference evidence="19" key="1">
    <citation type="submission" date="2011-02" db="EMBL/GenBank/DDBJ databases">
        <title>The complete genome of Planctomyces brasiliensis DSM 5305.</title>
        <authorList>
            <person name="Lucas S."/>
            <person name="Copeland A."/>
            <person name="Lapidus A."/>
            <person name="Bruce D."/>
            <person name="Goodwin L."/>
            <person name="Pitluck S."/>
            <person name="Kyrpides N."/>
            <person name="Mavromatis K."/>
            <person name="Pagani I."/>
            <person name="Ivanova N."/>
            <person name="Ovchinnikova G."/>
            <person name="Lu M."/>
            <person name="Detter J.C."/>
            <person name="Han C."/>
            <person name="Land M."/>
            <person name="Hauser L."/>
            <person name="Markowitz V."/>
            <person name="Cheng J.-F."/>
            <person name="Hugenholtz P."/>
            <person name="Woyke T."/>
            <person name="Wu D."/>
            <person name="Tindall B."/>
            <person name="Pomrenke H.G."/>
            <person name="Brambilla E."/>
            <person name="Klenk H.-P."/>
            <person name="Eisen J.A."/>
        </authorList>
    </citation>
    <scope>NUCLEOTIDE SEQUENCE [LARGE SCALE GENOMIC DNA]</scope>
    <source>
        <strain evidence="19">ATCC 49424 / DSM 5305 / JCM 21570 / NBRC 103401 / IFAM 1448</strain>
    </source>
</reference>
<dbReference type="KEGG" id="pbs:Plabr_2938"/>
<keyword evidence="10 15" id="KW-0067">ATP-binding</keyword>
<dbReference type="FunFam" id="3.90.650.10:FF:000011">
    <property type="entry name" value="Phosphoribosylformylglycinamidine cyclo-ligase"/>
    <property type="match status" value="1"/>
</dbReference>
<sequence>MTSFDYKSSGVDLDIYQESMKRVARHVGRTKTARVMPLSGGFAGLFRLFGDQKSYKDPVLVSGTDGVGTKVKIAQKMQKFDTIGIDLVAMCVNDCLCIGSEPLFFLDYLAMGQDDPQLTEQLVKGIAEACEQTGMALLGGETAIMPDVYGKDDFDLAGFSVAVVDREQIIDGKQIQAGDVAIGIPSSGVHSNGFSLVRKIVFEHAGLTVDSHVDELGGTVGETLLTPTRLYPAVMAPLLNDETRRAAISGIAHITGGGLGENLERILPEGVAVEISSDAWTPPAVFPWLQKLGNVSDKEMQRVFNMGIGLVLLVRQSAAPETLKTLQASGEQAVEIGQVTAGERQVVVR</sequence>
<dbReference type="Proteomes" id="UP000006860">
    <property type="component" value="Chromosome"/>
</dbReference>
<dbReference type="HAMAP" id="MF_00741">
    <property type="entry name" value="AIRS"/>
    <property type="match status" value="1"/>
</dbReference>
<keyword evidence="9 15" id="KW-0658">Purine biosynthesis</keyword>
<dbReference type="InterPro" id="IPR036921">
    <property type="entry name" value="PurM-like_N_sf"/>
</dbReference>
<dbReference type="CDD" id="cd02196">
    <property type="entry name" value="PurM"/>
    <property type="match status" value="1"/>
</dbReference>
<dbReference type="GO" id="GO:0005829">
    <property type="term" value="C:cytosol"/>
    <property type="evidence" value="ECO:0007669"/>
    <property type="project" value="TreeGrafter"/>
</dbReference>
<evidence type="ECO:0000256" key="1">
    <source>
        <dbReference type="ARBA" id="ARBA00004496"/>
    </source>
</evidence>
<comment type="catalytic activity">
    <reaction evidence="14 15">
        <text>2-formamido-N(1)-(5-O-phospho-beta-D-ribosyl)acetamidine + ATP = 5-amino-1-(5-phospho-beta-D-ribosyl)imidazole + ADP + phosphate + H(+)</text>
        <dbReference type="Rhea" id="RHEA:23032"/>
        <dbReference type="ChEBI" id="CHEBI:15378"/>
        <dbReference type="ChEBI" id="CHEBI:30616"/>
        <dbReference type="ChEBI" id="CHEBI:43474"/>
        <dbReference type="ChEBI" id="CHEBI:137981"/>
        <dbReference type="ChEBI" id="CHEBI:147287"/>
        <dbReference type="ChEBI" id="CHEBI:456216"/>
        <dbReference type="EC" id="6.3.3.1"/>
    </reaction>
</comment>
<evidence type="ECO:0000256" key="13">
    <source>
        <dbReference type="ARBA" id="ARBA00033093"/>
    </source>
</evidence>
<dbReference type="GO" id="GO:0004637">
    <property type="term" value="F:phosphoribosylamine-glycine ligase activity"/>
    <property type="evidence" value="ECO:0007669"/>
    <property type="project" value="TreeGrafter"/>
</dbReference>
<dbReference type="HOGENOM" id="CLU_047116_0_0_0"/>
<accession>F0SGD8</accession>
<protein>
    <recommendedName>
        <fullName evidence="5 15">Phosphoribosylformylglycinamidine cyclo-ligase</fullName>
        <ecNumber evidence="4 15">6.3.3.1</ecNumber>
    </recommendedName>
    <alternativeName>
        <fullName evidence="12 15">AIR synthase</fullName>
    </alternativeName>
    <alternativeName>
        <fullName evidence="13 15">AIRS</fullName>
    </alternativeName>
    <alternativeName>
        <fullName evidence="11 15">Phosphoribosyl-aminoimidazole synthetase</fullName>
    </alternativeName>
</protein>
<dbReference type="InterPro" id="IPR016188">
    <property type="entry name" value="PurM-like_N"/>
</dbReference>
<organism evidence="18 19">
    <name type="scientific">Rubinisphaera brasiliensis (strain ATCC 49424 / DSM 5305 / JCM 21570 / IAM 15109 / NBRC 103401 / IFAM 1448)</name>
    <name type="common">Planctomyces brasiliensis</name>
    <dbReference type="NCBI Taxonomy" id="756272"/>
    <lineage>
        <taxon>Bacteria</taxon>
        <taxon>Pseudomonadati</taxon>
        <taxon>Planctomycetota</taxon>
        <taxon>Planctomycetia</taxon>
        <taxon>Planctomycetales</taxon>
        <taxon>Planctomycetaceae</taxon>
        <taxon>Rubinisphaera</taxon>
    </lineage>
</organism>
<dbReference type="InterPro" id="IPR010918">
    <property type="entry name" value="PurM-like_C_dom"/>
</dbReference>
<dbReference type="EMBL" id="CP002546">
    <property type="protein sequence ID" value="ADY60537.1"/>
    <property type="molecule type" value="Genomic_DNA"/>
</dbReference>
<keyword evidence="8 15" id="KW-0547">Nucleotide-binding</keyword>
<evidence type="ECO:0000256" key="4">
    <source>
        <dbReference type="ARBA" id="ARBA00013047"/>
    </source>
</evidence>
<evidence type="ECO:0000256" key="11">
    <source>
        <dbReference type="ARBA" id="ARBA00031908"/>
    </source>
</evidence>
<keyword evidence="7 15" id="KW-0436">Ligase</keyword>
<evidence type="ECO:0000256" key="6">
    <source>
        <dbReference type="ARBA" id="ARBA00022490"/>
    </source>
</evidence>
<comment type="similarity">
    <text evidence="3 15">Belongs to the AIR synthase family.</text>
</comment>
<dbReference type="PANTHER" id="PTHR10520">
    <property type="entry name" value="TRIFUNCTIONAL PURINE BIOSYNTHETIC PROTEIN ADENOSINE-3-RELATED"/>
    <property type="match status" value="1"/>
</dbReference>
<dbReference type="InterPro" id="IPR036676">
    <property type="entry name" value="PurM-like_C_sf"/>
</dbReference>
<evidence type="ECO:0000256" key="9">
    <source>
        <dbReference type="ARBA" id="ARBA00022755"/>
    </source>
</evidence>
<dbReference type="GO" id="GO:0005524">
    <property type="term" value="F:ATP binding"/>
    <property type="evidence" value="ECO:0007669"/>
    <property type="project" value="UniProtKB-KW"/>
</dbReference>
<evidence type="ECO:0000256" key="14">
    <source>
        <dbReference type="ARBA" id="ARBA00049057"/>
    </source>
</evidence>
<evidence type="ECO:0000313" key="18">
    <source>
        <dbReference type="EMBL" id="ADY60537.1"/>
    </source>
</evidence>
<dbReference type="GO" id="GO:0046084">
    <property type="term" value="P:adenine biosynthetic process"/>
    <property type="evidence" value="ECO:0007669"/>
    <property type="project" value="TreeGrafter"/>
</dbReference>
<dbReference type="Pfam" id="PF02769">
    <property type="entry name" value="AIRS_C"/>
    <property type="match status" value="1"/>
</dbReference>
<proteinExistence type="inferred from homology"/>
<dbReference type="RefSeq" id="WP_013629259.1">
    <property type="nucleotide sequence ID" value="NC_015174.1"/>
</dbReference>
<feature type="domain" description="PurM-like C-terminal" evidence="17">
    <location>
        <begin position="176"/>
        <end position="347"/>
    </location>
</feature>
<evidence type="ECO:0000256" key="7">
    <source>
        <dbReference type="ARBA" id="ARBA00022598"/>
    </source>
</evidence>
<dbReference type="GO" id="GO:0006189">
    <property type="term" value="P:'de novo' IMP biosynthetic process"/>
    <property type="evidence" value="ECO:0007669"/>
    <property type="project" value="UniProtKB-UniRule"/>
</dbReference>
<keyword evidence="6 15" id="KW-0963">Cytoplasm</keyword>